<feature type="region of interest" description="Disordered" evidence="1">
    <location>
        <begin position="56"/>
        <end position="76"/>
    </location>
</feature>
<evidence type="ECO:0000313" key="3">
    <source>
        <dbReference type="Proteomes" id="UP001165044"/>
    </source>
</evidence>
<sequence length="87" mass="9901">MDLPENLHHLVSELGDSLVKALAEDDHCRDLTFQIQAQGYGLMLILEAAPIRLRGEGHDETLPQEGPEQPFSEDDKRLMKSFKIRMD</sequence>
<dbReference type="RefSeq" id="WP_285610234.1">
    <property type="nucleotide sequence ID" value="NZ_BSDC01000004.1"/>
</dbReference>
<gene>
    <name evidence="2" type="ORF">GETHED_27270</name>
</gene>
<evidence type="ECO:0000313" key="2">
    <source>
        <dbReference type="EMBL" id="GLH68363.1"/>
    </source>
</evidence>
<name>A0ABQ5Q146_9BACT</name>
<evidence type="ECO:0000256" key="1">
    <source>
        <dbReference type="SAM" id="MobiDB-lite"/>
    </source>
</evidence>
<reference evidence="2" key="1">
    <citation type="journal article" date="2023" name="Antonie Van Leeuwenhoek">
        <title>Mesoterricola silvestris gen. nov., sp. nov., Mesoterricola sediminis sp. nov., Geothrix oryzae sp. nov., Geothrix edaphica sp. nov., Geothrix rubra sp. nov., and Geothrix limicola sp. nov., six novel members of Acidobacteriota isolated from soils.</title>
        <authorList>
            <person name="Itoh H."/>
            <person name="Sugisawa Y."/>
            <person name="Mise K."/>
            <person name="Xu Z."/>
            <person name="Kuniyasu M."/>
            <person name="Ushijima N."/>
            <person name="Kawano K."/>
            <person name="Kobayashi E."/>
            <person name="Shiratori Y."/>
            <person name="Masuda Y."/>
            <person name="Senoo K."/>
        </authorList>
    </citation>
    <scope>NUCLEOTIDE SEQUENCE</scope>
    <source>
        <strain evidence="2">Red802</strain>
    </source>
</reference>
<keyword evidence="3" id="KW-1185">Reference proteome</keyword>
<protein>
    <submittedName>
        <fullName evidence="2">Uncharacterized protein</fullName>
    </submittedName>
</protein>
<accession>A0ABQ5Q146</accession>
<comment type="caution">
    <text evidence="2">The sequence shown here is derived from an EMBL/GenBank/DDBJ whole genome shotgun (WGS) entry which is preliminary data.</text>
</comment>
<organism evidence="2 3">
    <name type="scientific">Geothrix edaphica</name>
    <dbReference type="NCBI Taxonomy" id="2927976"/>
    <lineage>
        <taxon>Bacteria</taxon>
        <taxon>Pseudomonadati</taxon>
        <taxon>Acidobacteriota</taxon>
        <taxon>Holophagae</taxon>
        <taxon>Holophagales</taxon>
        <taxon>Holophagaceae</taxon>
        <taxon>Geothrix</taxon>
    </lineage>
</organism>
<dbReference type="EMBL" id="BSDC01000004">
    <property type="protein sequence ID" value="GLH68363.1"/>
    <property type="molecule type" value="Genomic_DNA"/>
</dbReference>
<proteinExistence type="predicted"/>
<dbReference type="Proteomes" id="UP001165044">
    <property type="component" value="Unassembled WGS sequence"/>
</dbReference>